<name>A0ABP8M6U2_9BACT</name>
<dbReference type="SUPFAM" id="SSF50939">
    <property type="entry name" value="Sialidases"/>
    <property type="match status" value="1"/>
</dbReference>
<evidence type="ECO:0000313" key="2">
    <source>
        <dbReference type="EMBL" id="GAA4444487.1"/>
    </source>
</evidence>
<evidence type="ECO:0000259" key="1">
    <source>
        <dbReference type="Pfam" id="PF13088"/>
    </source>
</evidence>
<evidence type="ECO:0000313" key="3">
    <source>
        <dbReference type="Proteomes" id="UP001501508"/>
    </source>
</evidence>
<feature type="domain" description="Sialidase" evidence="1">
    <location>
        <begin position="64"/>
        <end position="338"/>
    </location>
</feature>
<dbReference type="EMBL" id="BAABEY010000032">
    <property type="protein sequence ID" value="GAA4444487.1"/>
    <property type="molecule type" value="Genomic_DNA"/>
</dbReference>
<proteinExistence type="predicted"/>
<reference evidence="3" key="1">
    <citation type="journal article" date="2019" name="Int. J. Syst. Evol. Microbiol.">
        <title>The Global Catalogue of Microorganisms (GCM) 10K type strain sequencing project: providing services to taxonomists for standard genome sequencing and annotation.</title>
        <authorList>
            <consortium name="The Broad Institute Genomics Platform"/>
            <consortium name="The Broad Institute Genome Sequencing Center for Infectious Disease"/>
            <person name="Wu L."/>
            <person name="Ma J."/>
        </authorList>
    </citation>
    <scope>NUCLEOTIDE SEQUENCE [LARGE SCALE GENOMIC DNA]</scope>
    <source>
        <strain evidence="3">JCM 31920</strain>
    </source>
</reference>
<protein>
    <recommendedName>
        <fullName evidence="1">Sialidase domain-containing protein</fullName>
    </recommendedName>
</protein>
<dbReference type="InterPro" id="IPR036278">
    <property type="entry name" value="Sialidase_sf"/>
</dbReference>
<dbReference type="Proteomes" id="UP001501508">
    <property type="component" value="Unassembled WGS sequence"/>
</dbReference>
<accession>A0ABP8M6U2</accession>
<dbReference type="PANTHER" id="PTHR43752:SF2">
    <property type="entry name" value="BNR_ASP-BOX REPEAT FAMILY PROTEIN"/>
    <property type="match status" value="1"/>
</dbReference>
<gene>
    <name evidence="2" type="ORF">GCM10023091_34700</name>
</gene>
<keyword evidence="3" id="KW-1185">Reference proteome</keyword>
<dbReference type="Gene3D" id="2.120.10.10">
    <property type="match status" value="1"/>
</dbReference>
<comment type="caution">
    <text evidence="2">The sequence shown here is derived from an EMBL/GenBank/DDBJ whole genome shotgun (WGS) entry which is preliminary data.</text>
</comment>
<sequence length="363" mass="40408">MLFLAGLPFSGSLQAQNALTALHIKPGPDNPRNSEGDFVTLKDGTIMLVYTRFTGNSSSDFGGSDLVARYSRDNGKTWDAEDHLVLKNEGRMNIMSVSLLRLKSGKIALFYLRKNGLADCLPLLRISSDEGKTWGAPTVCITDEMGYYVLNNNRVIQLPGGRLLMPVALHTSTFKEGASITELEKSFNNYGKIFCYYSDDEGKSWKRSDRVAVPDDVIAQEPGVVALKNGNILMFIRSDAGVQYYATSSDKGESWQQVEKSTIVSPLSPASIARIPGSNKLLLVWNNNDQKEASRKNKRTPMTIGTSVDNGKTWKRISDIETDPQGSYCYTSIHFTKDDALLNYFDWHTRGIIIKRIPLKSLR</sequence>
<organism evidence="2 3">
    <name type="scientific">Ravibacter arvi</name>
    <dbReference type="NCBI Taxonomy" id="2051041"/>
    <lineage>
        <taxon>Bacteria</taxon>
        <taxon>Pseudomonadati</taxon>
        <taxon>Bacteroidota</taxon>
        <taxon>Cytophagia</taxon>
        <taxon>Cytophagales</taxon>
        <taxon>Spirosomataceae</taxon>
        <taxon>Ravibacter</taxon>
    </lineage>
</organism>
<dbReference type="InterPro" id="IPR011040">
    <property type="entry name" value="Sialidase"/>
</dbReference>
<dbReference type="CDD" id="cd15482">
    <property type="entry name" value="Sialidase_non-viral"/>
    <property type="match status" value="1"/>
</dbReference>
<dbReference type="Pfam" id="PF13088">
    <property type="entry name" value="BNR_2"/>
    <property type="match status" value="1"/>
</dbReference>
<dbReference type="PANTHER" id="PTHR43752">
    <property type="entry name" value="BNR/ASP-BOX REPEAT FAMILY PROTEIN"/>
    <property type="match status" value="1"/>
</dbReference>